<comment type="subcellular location">
    <subcellularLocation>
        <location evidence="3">Cytoplasm</location>
    </subcellularLocation>
</comment>
<dbReference type="Proteomes" id="UP000565723">
    <property type="component" value="Unassembled WGS sequence"/>
</dbReference>
<protein>
    <recommendedName>
        <fullName evidence="3">Urease accessory protein UreD</fullName>
    </recommendedName>
</protein>
<reference evidence="4 5" key="1">
    <citation type="journal article" date="2020" name="Proc. Natl. Acad. Sci. U.S.A.">
        <title>Ecological drivers of bacterial community assembly in synthetic phycospheres.</title>
        <authorList>
            <person name="Fu H."/>
            <person name="Uchimiya M."/>
            <person name="Gore J."/>
            <person name="Moran M.A."/>
        </authorList>
    </citation>
    <scope>NUCLEOTIDE SEQUENCE [LARGE SCALE GENOMIC DNA]</scope>
    <source>
        <strain evidence="4">HF-Din03</strain>
    </source>
</reference>
<proteinExistence type="inferred from homology"/>
<dbReference type="SMR" id="A0A850LMP6"/>
<dbReference type="GO" id="GO:0005737">
    <property type="term" value="C:cytoplasm"/>
    <property type="evidence" value="ECO:0007669"/>
    <property type="project" value="UniProtKB-SubCell"/>
</dbReference>
<dbReference type="Pfam" id="PF01774">
    <property type="entry name" value="UreD"/>
    <property type="match status" value="1"/>
</dbReference>
<dbReference type="OMA" id="MARFCAQ"/>
<keyword evidence="2 3" id="KW-0143">Chaperone</keyword>
<dbReference type="GO" id="GO:0016151">
    <property type="term" value="F:nickel cation binding"/>
    <property type="evidence" value="ECO:0007669"/>
    <property type="project" value="UniProtKB-UniRule"/>
</dbReference>
<evidence type="ECO:0000256" key="2">
    <source>
        <dbReference type="ARBA" id="ARBA00023186"/>
    </source>
</evidence>
<dbReference type="PANTHER" id="PTHR33643:SF1">
    <property type="entry name" value="UREASE ACCESSORY PROTEIN D"/>
    <property type="match status" value="1"/>
</dbReference>
<comment type="function">
    <text evidence="3">Required for maturation of urease via the functional incorporation of the urease nickel metallocenter.</text>
</comment>
<sequence length="257" mass="27880">MELTTKLVGTCSALDRLYQSGSAKCLFPRNSRAGLEAVLLNTAGGVTGGDRLSFSAQVRAGTRLSVTTQACERAYRAQPGETGQVRNHLSVATGARMNWLPQETILYDGSSLDRRLSVEIEPGASLLMVEPLVFGRIEMGESLNDARFCDRIEITRRGRPIFLDATRLQGGIAAHLAKPFIANGAGAMALLVYLAENAEAVLPRLRQMLPECAGASLIGEDLLVMRVLAADSFLLRQSLLPALRLLNNNEIPRCWTI</sequence>
<dbReference type="InterPro" id="IPR002669">
    <property type="entry name" value="UreD"/>
</dbReference>
<comment type="caution">
    <text evidence="4">The sequence shown here is derived from an EMBL/GenBank/DDBJ whole genome shotgun (WGS) entry which is preliminary data.</text>
</comment>
<gene>
    <name evidence="3" type="primary">ureD</name>
    <name evidence="4" type="ORF">HW564_20155</name>
</gene>
<comment type="similarity">
    <text evidence="1 3">Belongs to the UreD family.</text>
</comment>
<evidence type="ECO:0000313" key="5">
    <source>
        <dbReference type="Proteomes" id="UP000565723"/>
    </source>
</evidence>
<keyword evidence="3" id="KW-0963">Cytoplasm</keyword>
<dbReference type="PANTHER" id="PTHR33643">
    <property type="entry name" value="UREASE ACCESSORY PROTEIN D"/>
    <property type="match status" value="1"/>
</dbReference>
<dbReference type="HAMAP" id="MF_01384">
    <property type="entry name" value="UreD"/>
    <property type="match status" value="1"/>
</dbReference>
<evidence type="ECO:0000256" key="1">
    <source>
        <dbReference type="ARBA" id="ARBA00007177"/>
    </source>
</evidence>
<accession>A0A850LMP6</accession>
<evidence type="ECO:0000313" key="4">
    <source>
        <dbReference type="EMBL" id="NVK99243.1"/>
    </source>
</evidence>
<evidence type="ECO:0000256" key="3">
    <source>
        <dbReference type="HAMAP-Rule" id="MF_01384"/>
    </source>
</evidence>
<organism evidence="4 5">
    <name type="scientific">Ruegeria pomeroyi</name>
    <dbReference type="NCBI Taxonomy" id="89184"/>
    <lineage>
        <taxon>Bacteria</taxon>
        <taxon>Pseudomonadati</taxon>
        <taxon>Pseudomonadota</taxon>
        <taxon>Alphaproteobacteria</taxon>
        <taxon>Rhodobacterales</taxon>
        <taxon>Roseobacteraceae</taxon>
        <taxon>Ruegeria</taxon>
    </lineage>
</organism>
<dbReference type="AlphaFoldDB" id="A0A850LMP6"/>
<comment type="subunit">
    <text evidence="3">UreD, UreF and UreG form a complex that acts as a GTP-hydrolysis-dependent molecular chaperone, activating the urease apoprotein by helping to assemble the nickel containing metallocenter of UreC. The UreE protein probably delivers the nickel.</text>
</comment>
<keyword evidence="3" id="KW-0996">Nickel insertion</keyword>
<dbReference type="EMBL" id="JABXIY010000061">
    <property type="protein sequence ID" value="NVK99243.1"/>
    <property type="molecule type" value="Genomic_DNA"/>
</dbReference>
<name>A0A850LMP6_9RHOB</name>